<gene>
    <name evidence="1" type="ORF">CQA58_04690</name>
</gene>
<evidence type="ECO:0000313" key="2">
    <source>
        <dbReference type="Proteomes" id="UP000257045"/>
    </source>
</evidence>
<dbReference type="RefSeq" id="WP_115569568.1">
    <property type="nucleotide sequence ID" value="NZ_NXLV01000006.1"/>
</dbReference>
<dbReference type="EMBL" id="NXLV01000006">
    <property type="protein sequence ID" value="RDU70823.1"/>
    <property type="molecule type" value="Genomic_DNA"/>
</dbReference>
<dbReference type="OrthoDB" id="5333905at2"/>
<evidence type="ECO:0008006" key="3">
    <source>
        <dbReference type="Google" id="ProtNLM"/>
    </source>
</evidence>
<proteinExistence type="predicted"/>
<organism evidence="1 2">
    <name type="scientific">Helicobacter brantae</name>
    <dbReference type="NCBI Taxonomy" id="375927"/>
    <lineage>
        <taxon>Bacteria</taxon>
        <taxon>Pseudomonadati</taxon>
        <taxon>Campylobacterota</taxon>
        <taxon>Epsilonproteobacteria</taxon>
        <taxon>Campylobacterales</taxon>
        <taxon>Helicobacteraceae</taxon>
        <taxon>Helicobacter</taxon>
    </lineage>
</organism>
<protein>
    <recommendedName>
        <fullName evidence="3">DUF4942 domain-containing protein</fullName>
    </recommendedName>
</protein>
<dbReference type="AlphaFoldDB" id="A0A3D8J0D9"/>
<name>A0A3D8J0D9_9HELI</name>
<reference evidence="1 2" key="1">
    <citation type="submission" date="2018-04" db="EMBL/GenBank/DDBJ databases">
        <title>Novel Campyloabacter and Helicobacter Species and Strains.</title>
        <authorList>
            <person name="Mannion A.J."/>
            <person name="Shen Z."/>
            <person name="Fox J.G."/>
        </authorList>
    </citation>
    <scope>NUCLEOTIDE SEQUENCE [LARGE SCALE GENOMIC DNA]</scope>
    <source>
        <strain evidence="1 2">MIT 04-9366</strain>
    </source>
</reference>
<sequence>MMQTLTQESVLKALKKSARFDELIHKLNSFLDFGGSGVFDDFSKEYPNKRFFSIGSNHNILTLATDPKTTSLVDKEVDLIFCNPPMDKYEEDCKRIFEESLAGYALLVLPIEWKSNAEIKAYAKANRFEIEVIGAVGYIKDNQRAKAELVLFYRSHFSNEAVLKKKLGKDYDLEVLFQELECYRSSLIHELEDEKKEEIASETQGMDQESFFEYLLKRYEKEYQDFFKNFKSLSHLSSHFLSAIKVESEDIVEVTKRFERKHKRFYWSECLSRMPTFKLLLTQKQQGELLGEFAHRGVDFSRENIPSVLAFSLKYCKERERENFCNFWEKLANEDNLADFSNLISHPKPYTHYPNEKLFYKGRLKEKVICTYAGRYDDYYPNHLRDVGIAYLIEILLQSMGYQDLSYRYSDKSVITPQDRVNLPLGISFLFAGEKQVVKFTAYKNMKFHIHFDKTTIALINLRVFIYLGWITNIEEAKESFSTLKSETLQNLLAQ</sequence>
<dbReference type="Proteomes" id="UP000257045">
    <property type="component" value="Unassembled WGS sequence"/>
</dbReference>
<evidence type="ECO:0000313" key="1">
    <source>
        <dbReference type="EMBL" id="RDU70823.1"/>
    </source>
</evidence>
<comment type="caution">
    <text evidence="1">The sequence shown here is derived from an EMBL/GenBank/DDBJ whole genome shotgun (WGS) entry which is preliminary data.</text>
</comment>
<keyword evidence="2" id="KW-1185">Reference proteome</keyword>
<accession>A0A3D8J0D9</accession>